<dbReference type="EMBL" id="KZ155780">
    <property type="protein sequence ID" value="OUS47105.1"/>
    <property type="molecule type" value="Genomic_DNA"/>
</dbReference>
<dbReference type="AlphaFoldDB" id="A0A1Y5IJG8"/>
<dbReference type="Proteomes" id="UP000195557">
    <property type="component" value="Unassembled WGS sequence"/>
</dbReference>
<feature type="compositionally biased region" description="Basic residues" evidence="1">
    <location>
        <begin position="13"/>
        <end position="30"/>
    </location>
</feature>
<gene>
    <name evidence="2" type="ORF">BE221DRAFT_191645</name>
</gene>
<organism evidence="2">
    <name type="scientific">Ostreococcus tauri</name>
    <name type="common">Marine green alga</name>
    <dbReference type="NCBI Taxonomy" id="70448"/>
    <lineage>
        <taxon>Eukaryota</taxon>
        <taxon>Viridiplantae</taxon>
        <taxon>Chlorophyta</taxon>
        <taxon>Mamiellophyceae</taxon>
        <taxon>Mamiellales</taxon>
        <taxon>Bathycoccaceae</taxon>
        <taxon>Ostreococcus</taxon>
    </lineage>
</organism>
<accession>A0A1Y5IJG8</accession>
<proteinExistence type="predicted"/>
<sequence>MFSISSASASTRARGRARGRRGGGKARVARAARDADDATGRDAVKEAFEKMYAPGTGKSIYFGVFQRDVRAEAGRETPSDDVRAARRARAREELVNIDDEERARRLDVGKVAGGVTLVMAIAQLALGASRIERAVIAIPLFFALGFVGSAKSGL</sequence>
<feature type="compositionally biased region" description="Low complexity" evidence="1">
    <location>
        <begin position="1"/>
        <end position="12"/>
    </location>
</feature>
<evidence type="ECO:0000256" key="1">
    <source>
        <dbReference type="SAM" id="MobiDB-lite"/>
    </source>
</evidence>
<reference evidence="2" key="1">
    <citation type="submission" date="2017-04" db="EMBL/GenBank/DDBJ databases">
        <title>Population genomics of picophytoplankton unveils novel chromosome hypervariability.</title>
        <authorList>
            <consortium name="DOE Joint Genome Institute"/>
            <person name="Blanc-Mathieu R."/>
            <person name="Krasovec M."/>
            <person name="Hebrard M."/>
            <person name="Yau S."/>
            <person name="Desgranges E."/>
            <person name="Martin J."/>
            <person name="Schackwitz W."/>
            <person name="Kuo A."/>
            <person name="Salin G."/>
            <person name="Donnadieu C."/>
            <person name="Desdevises Y."/>
            <person name="Sanchez-Ferandin S."/>
            <person name="Moreau H."/>
            <person name="Rivals E."/>
            <person name="Grigoriev I.V."/>
            <person name="Grimsley N."/>
            <person name="Eyre-Walker A."/>
            <person name="Piganeau G."/>
        </authorList>
    </citation>
    <scope>NUCLEOTIDE SEQUENCE [LARGE SCALE GENOMIC DNA]</scope>
    <source>
        <strain evidence="2">RCC 1115</strain>
    </source>
</reference>
<evidence type="ECO:0000313" key="2">
    <source>
        <dbReference type="EMBL" id="OUS47105.1"/>
    </source>
</evidence>
<name>A0A1Y5IJG8_OSTTA</name>
<feature type="region of interest" description="Disordered" evidence="1">
    <location>
        <begin position="1"/>
        <end position="36"/>
    </location>
</feature>
<protein>
    <submittedName>
        <fullName evidence="2">Uncharacterized protein</fullName>
    </submittedName>
</protein>